<dbReference type="CDD" id="cd00464">
    <property type="entry name" value="SK"/>
    <property type="match status" value="1"/>
</dbReference>
<dbReference type="InterPro" id="IPR027417">
    <property type="entry name" value="P-loop_NTPase"/>
</dbReference>
<dbReference type="GO" id="GO:0003824">
    <property type="term" value="F:catalytic activity"/>
    <property type="evidence" value="ECO:0007669"/>
    <property type="project" value="InterPro"/>
</dbReference>
<keyword evidence="11" id="KW-1185">Reference proteome</keyword>
<evidence type="ECO:0000256" key="3">
    <source>
        <dbReference type="ARBA" id="ARBA00022605"/>
    </source>
</evidence>
<dbReference type="Pfam" id="PF14821">
    <property type="entry name" value="Thr_synth_N"/>
    <property type="match status" value="1"/>
</dbReference>
<protein>
    <recommendedName>
        <fullName evidence="12">Threonine synthase-like 1</fullName>
    </recommendedName>
</protein>
<evidence type="ECO:0000256" key="7">
    <source>
        <dbReference type="SAM" id="Coils"/>
    </source>
</evidence>
<dbReference type="CDD" id="cd01560">
    <property type="entry name" value="Thr-synth_2"/>
    <property type="match status" value="1"/>
</dbReference>
<feature type="modified residue" description="N6-(pyridoxal phosphate)lysine" evidence="6">
    <location>
        <position position="297"/>
    </location>
</feature>
<gene>
    <name evidence="10" type="ORF">QTP70_012185</name>
</gene>
<evidence type="ECO:0000259" key="9">
    <source>
        <dbReference type="Pfam" id="PF14821"/>
    </source>
</evidence>
<dbReference type="InterPro" id="IPR037158">
    <property type="entry name" value="Thr_synth_N_sf"/>
</dbReference>
<keyword evidence="7" id="KW-0175">Coiled coil</keyword>
<dbReference type="SUPFAM" id="SSF52540">
    <property type="entry name" value="P-loop containing nucleoside triphosphate hydrolases"/>
    <property type="match status" value="1"/>
</dbReference>
<evidence type="ECO:0000313" key="11">
    <source>
        <dbReference type="Proteomes" id="UP001274896"/>
    </source>
</evidence>
<reference evidence="10" key="1">
    <citation type="submission" date="2023-06" db="EMBL/GenBank/DDBJ databases">
        <title>Male Hemibagrus guttatus genome.</title>
        <authorList>
            <person name="Bian C."/>
        </authorList>
    </citation>
    <scope>NUCLEOTIDE SEQUENCE</scope>
    <source>
        <strain evidence="10">Male_cb2023</strain>
        <tissue evidence="10">Muscle</tissue>
    </source>
</reference>
<evidence type="ECO:0000256" key="4">
    <source>
        <dbReference type="ARBA" id="ARBA00022898"/>
    </source>
</evidence>
<dbReference type="InterPro" id="IPR004450">
    <property type="entry name" value="Thr_synthase-like"/>
</dbReference>
<comment type="caution">
    <text evidence="10">The sequence shown here is derived from an EMBL/GenBank/DDBJ whole genome shotgun (WGS) entry which is preliminary data.</text>
</comment>
<dbReference type="EMBL" id="JAUCMX010000003">
    <property type="protein sequence ID" value="KAK3551086.1"/>
    <property type="molecule type" value="Genomic_DNA"/>
</dbReference>
<evidence type="ECO:0000256" key="1">
    <source>
        <dbReference type="ARBA" id="ARBA00001933"/>
    </source>
</evidence>
<proteinExistence type="inferred from homology"/>
<dbReference type="Gene3D" id="3.40.50.1100">
    <property type="match status" value="2"/>
</dbReference>
<comment type="pathway">
    <text evidence="5">Amino-acid biosynthesis.</text>
</comment>
<comment type="cofactor">
    <cofactor evidence="1 6">
        <name>pyridoxal 5'-phosphate</name>
        <dbReference type="ChEBI" id="CHEBI:597326"/>
    </cofactor>
</comment>
<keyword evidence="4 6" id="KW-0663">Pyridoxal phosphate</keyword>
<comment type="similarity">
    <text evidence="2">Belongs to the threonine synthase family.</text>
</comment>
<keyword evidence="3" id="KW-0028">Amino-acid biosynthesis</keyword>
<dbReference type="PANTHER" id="PTHR43515:SF1">
    <property type="entry name" value="THREONINE SYNTHASE-LIKE 1"/>
    <property type="match status" value="1"/>
</dbReference>
<feature type="domain" description="Threonine synthase N-terminal" evidence="9">
    <location>
        <begin position="179"/>
        <end position="264"/>
    </location>
</feature>
<dbReference type="Proteomes" id="UP001274896">
    <property type="component" value="Unassembled WGS sequence"/>
</dbReference>
<feature type="coiled-coil region" evidence="7">
    <location>
        <begin position="1079"/>
        <end position="1113"/>
    </location>
</feature>
<dbReference type="HAMAP" id="MF_00109">
    <property type="entry name" value="Shikimate_kinase"/>
    <property type="match status" value="1"/>
</dbReference>
<dbReference type="SUPFAM" id="SSF56219">
    <property type="entry name" value="DNase I-like"/>
    <property type="match status" value="1"/>
</dbReference>
<evidence type="ECO:0000256" key="5">
    <source>
        <dbReference type="ARBA" id="ARBA00029440"/>
    </source>
</evidence>
<dbReference type="Gene3D" id="3.60.10.10">
    <property type="entry name" value="Endonuclease/exonuclease/phosphatase"/>
    <property type="match status" value="1"/>
</dbReference>
<dbReference type="InterPro" id="IPR000623">
    <property type="entry name" value="Shikimate_kinase/TSH1"/>
</dbReference>
<dbReference type="PRINTS" id="PR01100">
    <property type="entry name" value="SHIKIMTKNASE"/>
</dbReference>
<dbReference type="AlphaFoldDB" id="A0AAE0V9S7"/>
<evidence type="ECO:0000313" key="10">
    <source>
        <dbReference type="EMBL" id="KAK3551086.1"/>
    </source>
</evidence>
<evidence type="ECO:0000256" key="2">
    <source>
        <dbReference type="ARBA" id="ARBA00005517"/>
    </source>
</evidence>
<dbReference type="PANTHER" id="PTHR43515">
    <property type="entry name" value="THREONINE SYNTHASE-LIKE 1"/>
    <property type="match status" value="1"/>
</dbReference>
<dbReference type="GO" id="GO:0008652">
    <property type="term" value="P:amino acid biosynthetic process"/>
    <property type="evidence" value="ECO:0007669"/>
    <property type="project" value="UniProtKB-KW"/>
</dbReference>
<dbReference type="Gene3D" id="3.90.1380.10">
    <property type="entry name" value="Threonine synthase, N-terminal domain"/>
    <property type="match status" value="1"/>
</dbReference>
<dbReference type="InterPro" id="IPR036052">
    <property type="entry name" value="TrpB-like_PALP_sf"/>
</dbReference>
<evidence type="ECO:0008006" key="12">
    <source>
        <dbReference type="Google" id="ProtNLM"/>
    </source>
</evidence>
<evidence type="ECO:0000259" key="8">
    <source>
        <dbReference type="Pfam" id="PF03372"/>
    </source>
</evidence>
<dbReference type="InterPro" id="IPR031322">
    <property type="entry name" value="Shikimate/glucono_kinase"/>
</dbReference>
<dbReference type="CDD" id="cd09076">
    <property type="entry name" value="L1-EN"/>
    <property type="match status" value="1"/>
</dbReference>
<dbReference type="GO" id="GO:0005737">
    <property type="term" value="C:cytoplasm"/>
    <property type="evidence" value="ECO:0007669"/>
    <property type="project" value="TreeGrafter"/>
</dbReference>
<dbReference type="Gene3D" id="3.40.50.300">
    <property type="entry name" value="P-loop containing nucleotide triphosphate hydrolases"/>
    <property type="match status" value="1"/>
</dbReference>
<name>A0AAE0V9S7_9TELE</name>
<dbReference type="InterPro" id="IPR029144">
    <property type="entry name" value="Thr_synth_N"/>
</dbReference>
<sequence>MKISQERNILLMGPPGAGKTSVGRILSHRLRKPVIDIDDDVLEKTWGMTVAEKLEQVGGDRFIDEEGKAVCNFSASGCVISLTGSNPLHSDAMWHLKRSGIALFLDVDTGDIVERLCKMKVNRIVGQDAGVSMREILEYRKQFYEKWLDARVFCGRGDTIEEVAEKVVRVLEKYKDSETYISTRGHRSASNRNVKFFSDVVVEGLAPDGGLYVPNKGLPKLEPSEWLRLADMSYPERALVILEKCIHPLDIAPTELRSMVDRAYGQNFASKSVAPVKHLAEDQYILELFHGPTASFKDLALQLMPQLFAHCLPQMCNYLILVATSGDTGSAVLSGFSNLRESDRQRIGVLVFFPERGVSVIQKLQMTGFKQGNTRSVSVFSDFDFCQRAIKEMFGDSRLAGYFAVEYATVLSTANSINWARLLPQMVYHSSAYLDLLRDSVVKFGEPIDVCIPTGNFGNAMSAVYAKQMGVPIRNIICASNHNCIVTDFISTGQYDLRGRKLMLSNSPAIDILKSSNLERFLHYASSGDGQLILDLFVSLEKEQHFTVSEDILRRIRQDVQAGWCSEDDCLNTIQEVHSKTGYIMDTHTAVAKSVADRLHDKRCPVVLCSTAHFGKFAPAVLKALRCPEIPLQPLEQLDALCAIAGLELMHETLYKSVRESASHPHTVCQPDFRELTEVVESMIQDSFMKVSTNFIPDRSRPGLTTTAIGAVDLQGAGGNWATVGRRSRGGRRVHRQREKRKGKSVGLRIGTLNVGTMTGKGRELADMMERRKVDILCVQETRWKGSKARSIGAGFKLFYYGVDSKRNGVGVVLKEEFVRNVLEVKRVSDRVMNLKLEIEGVMLNVVSGYAPQVGCELEEKERFWSELDEVMESIPTGERVVIEADFNGHVGEGNTGDEEVMGKFGVKERNLEGQMVVDFAKRMDMAVVNTYFQKREEHRVTYKSGGRRTQVDYILCRRGNLKEISDCKVVVGERVARQHRMVVCRMTLMVCKTKRSKIEKKTKWWKLKKEECCEEFRQKLRQALGGQVVLPDDWETTAEVIRETGRKVLGVSSGRGKEDKETWWWNEEVQDSIQRKRLAKKKWDMDRTEENRQEYKELQRRVKREVSKAKQKAYDELYTRLDTREGEKDLYRLARQRDRDGKDVQQVRVVKDRDGRVLTSEESVQRRWKEYFEELMNEENEREKRVEEVNSVEQKVDKIRKDEVRKALKRMKSGKAVGPDDIPVEVWKCLGEAAVEFLTSLFNRVLESERMPEE</sequence>
<dbReference type="InterPro" id="IPR005135">
    <property type="entry name" value="Endo/exonuclease/phosphatase"/>
</dbReference>
<accession>A0AAE0V9S7</accession>
<dbReference type="Pfam" id="PF03372">
    <property type="entry name" value="Exo_endo_phos"/>
    <property type="match status" value="1"/>
</dbReference>
<dbReference type="PROSITE" id="PS00165">
    <property type="entry name" value="DEHYDRATASE_SER_THR"/>
    <property type="match status" value="1"/>
</dbReference>
<evidence type="ECO:0000256" key="6">
    <source>
        <dbReference type="PIRSR" id="PIRSR604450-51"/>
    </source>
</evidence>
<dbReference type="InterPro" id="IPR036691">
    <property type="entry name" value="Endo/exonu/phosph_ase_sf"/>
</dbReference>
<organism evidence="10 11">
    <name type="scientific">Hemibagrus guttatus</name>
    <dbReference type="NCBI Taxonomy" id="175788"/>
    <lineage>
        <taxon>Eukaryota</taxon>
        <taxon>Metazoa</taxon>
        <taxon>Chordata</taxon>
        <taxon>Craniata</taxon>
        <taxon>Vertebrata</taxon>
        <taxon>Euteleostomi</taxon>
        <taxon>Actinopterygii</taxon>
        <taxon>Neopterygii</taxon>
        <taxon>Teleostei</taxon>
        <taxon>Ostariophysi</taxon>
        <taxon>Siluriformes</taxon>
        <taxon>Bagridae</taxon>
        <taxon>Hemibagrus</taxon>
    </lineage>
</organism>
<dbReference type="Pfam" id="PF01202">
    <property type="entry name" value="SKI"/>
    <property type="match status" value="1"/>
</dbReference>
<dbReference type="SUPFAM" id="SSF53686">
    <property type="entry name" value="Tryptophan synthase beta subunit-like PLP-dependent enzymes"/>
    <property type="match status" value="1"/>
</dbReference>
<feature type="domain" description="Endonuclease/exonuclease/phosphatase" evidence="8">
    <location>
        <begin position="752"/>
        <end position="959"/>
    </location>
</feature>
<dbReference type="NCBIfam" id="TIGR00260">
    <property type="entry name" value="thrC"/>
    <property type="match status" value="1"/>
</dbReference>
<dbReference type="InterPro" id="IPR000634">
    <property type="entry name" value="Ser/Thr_deHydtase_PyrdxlP-BS"/>
</dbReference>
<dbReference type="GO" id="GO:0030170">
    <property type="term" value="F:pyridoxal phosphate binding"/>
    <property type="evidence" value="ECO:0007669"/>
    <property type="project" value="InterPro"/>
</dbReference>